<feature type="compositionally biased region" description="Low complexity" evidence="1">
    <location>
        <begin position="189"/>
        <end position="201"/>
    </location>
</feature>
<dbReference type="InterPro" id="IPR035892">
    <property type="entry name" value="C2_domain_sf"/>
</dbReference>
<dbReference type="Pfam" id="PF00168">
    <property type="entry name" value="C2"/>
    <property type="match status" value="1"/>
</dbReference>
<dbReference type="InterPro" id="IPR052098">
    <property type="entry name" value="Presynaptic_Scaffold_Bsn/Pclo"/>
</dbReference>
<dbReference type="Proteomes" id="UP001352852">
    <property type="component" value="Unassembled WGS sequence"/>
</dbReference>
<dbReference type="SUPFAM" id="SSF49562">
    <property type="entry name" value="C2 domain (Calcium/lipid-binding domain, CaLB)"/>
    <property type="match status" value="1"/>
</dbReference>
<dbReference type="Gene3D" id="2.60.40.150">
    <property type="entry name" value="C2 domain"/>
    <property type="match status" value="1"/>
</dbReference>
<dbReference type="InterPro" id="IPR000008">
    <property type="entry name" value="C2_dom"/>
</dbReference>
<feature type="compositionally biased region" description="Low complexity" evidence="1">
    <location>
        <begin position="68"/>
        <end position="86"/>
    </location>
</feature>
<keyword evidence="4" id="KW-1185">Reference proteome</keyword>
<accession>A0ABU7CSU7</accession>
<feature type="domain" description="C2" evidence="2">
    <location>
        <begin position="1"/>
        <end position="52"/>
    </location>
</feature>
<sequence length="343" mass="37197">MLYFQLYVFQLRKKTLEVTVWDYDKGSSNDFLGEVLIDLSNTAQLDNIPRWLPLKEQSEGDHHRRSHSGQGRHTSSKPSSQHSSPKVTASAHDSQDSPKSSVTKSRSHGIFPDPAKDTQVTTIEKSNSSPGTSKPSTSEGQSQSPSHGHSQHSRSHGASRSSKSAARQHHQDNSTGGSGSAAIARGEAQQQSQQQLPPQRLPPRQRSLLTLRHQRHSVVGVLTIQRAQSDWLPALPSTMSAKGSRGDGRLVSLRKAVSEERPQSIGARSSYRSSDAPVTAASLDSGLSGSAYSLLDEEGETNEVDSAIFQVPRFGKIPNGTDMIKSSMGQSDGEGWISLFIEL</sequence>
<proteinExistence type="predicted"/>
<evidence type="ECO:0000259" key="2">
    <source>
        <dbReference type="PROSITE" id="PS50004"/>
    </source>
</evidence>
<dbReference type="PROSITE" id="PS50004">
    <property type="entry name" value="C2"/>
    <property type="match status" value="1"/>
</dbReference>
<evidence type="ECO:0000313" key="4">
    <source>
        <dbReference type="Proteomes" id="UP001352852"/>
    </source>
</evidence>
<comment type="caution">
    <text evidence="3">The sequence shown here is derived from an EMBL/GenBank/DDBJ whole genome shotgun (WGS) entry which is preliminary data.</text>
</comment>
<organism evidence="3 4">
    <name type="scientific">Characodon lateralis</name>
    <dbReference type="NCBI Taxonomy" id="208331"/>
    <lineage>
        <taxon>Eukaryota</taxon>
        <taxon>Metazoa</taxon>
        <taxon>Chordata</taxon>
        <taxon>Craniata</taxon>
        <taxon>Vertebrata</taxon>
        <taxon>Euteleostomi</taxon>
        <taxon>Actinopterygii</taxon>
        <taxon>Neopterygii</taxon>
        <taxon>Teleostei</taxon>
        <taxon>Neoteleostei</taxon>
        <taxon>Acanthomorphata</taxon>
        <taxon>Ovalentaria</taxon>
        <taxon>Atherinomorphae</taxon>
        <taxon>Cyprinodontiformes</taxon>
        <taxon>Goodeidae</taxon>
        <taxon>Characodon</taxon>
    </lineage>
</organism>
<dbReference type="PANTHER" id="PTHR14113">
    <property type="entry name" value="PICCOLO/BASSOON"/>
    <property type="match status" value="1"/>
</dbReference>
<protein>
    <recommendedName>
        <fullName evidence="2">C2 domain-containing protein</fullName>
    </recommendedName>
</protein>
<feature type="region of interest" description="Disordered" evidence="1">
    <location>
        <begin position="50"/>
        <end position="201"/>
    </location>
</feature>
<dbReference type="EMBL" id="JAHUTJ010004209">
    <property type="protein sequence ID" value="MED6265841.1"/>
    <property type="molecule type" value="Genomic_DNA"/>
</dbReference>
<evidence type="ECO:0000313" key="3">
    <source>
        <dbReference type="EMBL" id="MED6265841.1"/>
    </source>
</evidence>
<reference evidence="3 4" key="1">
    <citation type="submission" date="2021-06" db="EMBL/GenBank/DDBJ databases">
        <authorList>
            <person name="Palmer J.M."/>
        </authorList>
    </citation>
    <scope>NUCLEOTIDE SEQUENCE [LARGE SCALE GENOMIC DNA]</scope>
    <source>
        <strain evidence="3 4">CL_MEX2019</strain>
        <tissue evidence="3">Muscle</tissue>
    </source>
</reference>
<dbReference type="PANTHER" id="PTHR14113:SF11">
    <property type="entry name" value="PROTEIN PICCOLO ISOFORM X1"/>
    <property type="match status" value="1"/>
</dbReference>
<gene>
    <name evidence="3" type="ORF">CHARACLAT_029568</name>
</gene>
<name>A0ABU7CSU7_9TELE</name>
<evidence type="ECO:0000256" key="1">
    <source>
        <dbReference type="SAM" id="MobiDB-lite"/>
    </source>
</evidence>
<feature type="compositionally biased region" description="Polar residues" evidence="1">
    <location>
        <begin position="118"/>
        <end position="137"/>
    </location>
</feature>
<feature type="compositionally biased region" description="Low complexity" evidence="1">
    <location>
        <begin position="138"/>
        <end position="148"/>
    </location>
</feature>